<sequence>MCSLVKYNGIEKIAKMEQKIIDRFGKFSGKIIFSCGIIEMVEPKNFLIVYIKTPKEKFIKKFRKYMASKGIEEYYARFHKYFSSHSDLVISTEHKMKFEICSIISDFFKKRLSYNQNT</sequence>
<dbReference type="Gene3D" id="3.40.50.300">
    <property type="entry name" value="P-loop containing nucleotide triphosphate hydrolases"/>
    <property type="match status" value="1"/>
</dbReference>
<dbReference type="KEGG" id="fno:Fnod_0009"/>
<gene>
    <name evidence="1" type="ordered locus">Fnod_0009</name>
</gene>
<dbReference type="HOGENOM" id="CLU_2069619_0_0_0"/>
<reference evidence="1 2" key="1">
    <citation type="submission" date="2007-07" db="EMBL/GenBank/DDBJ databases">
        <title>Complete sequence of Fervidobacterium nodosum Rt17-B1.</title>
        <authorList>
            <consortium name="US DOE Joint Genome Institute"/>
            <person name="Copeland A."/>
            <person name="Lucas S."/>
            <person name="Lapidus A."/>
            <person name="Barry K."/>
            <person name="Glavina del Rio T."/>
            <person name="Dalin E."/>
            <person name="Tice H."/>
            <person name="Pitluck S."/>
            <person name="Saunders E."/>
            <person name="Brettin T."/>
            <person name="Bruce D."/>
            <person name="Detter J.C."/>
            <person name="Han C."/>
            <person name="Schmutz J."/>
            <person name="Larimer F."/>
            <person name="Land M."/>
            <person name="Hauser L."/>
            <person name="Kyrpides N."/>
            <person name="Mikhailova N."/>
            <person name="Nelson K."/>
            <person name="Gogarten J.P."/>
            <person name="Noll K."/>
            <person name="Richardson P."/>
        </authorList>
    </citation>
    <scope>NUCLEOTIDE SEQUENCE [LARGE SCALE GENOMIC DNA]</scope>
    <source>
        <strain evidence="2">ATCC 35602 / DSM 5306 / Rt17-B1</strain>
    </source>
</reference>
<dbReference type="InterPro" id="IPR027417">
    <property type="entry name" value="P-loop_NTPase"/>
</dbReference>
<dbReference type="EMBL" id="CP000771">
    <property type="protein sequence ID" value="ABS59882.1"/>
    <property type="molecule type" value="Genomic_DNA"/>
</dbReference>
<proteinExistence type="predicted"/>
<dbReference type="eggNOG" id="COG0703">
    <property type="taxonomic scope" value="Bacteria"/>
</dbReference>
<accession>A7HIZ9</accession>
<dbReference type="STRING" id="381764.Fnod_0009"/>
<evidence type="ECO:0000313" key="2">
    <source>
        <dbReference type="Proteomes" id="UP000002415"/>
    </source>
</evidence>
<name>A7HIZ9_FERNB</name>
<organism evidence="1 2">
    <name type="scientific">Fervidobacterium nodosum (strain ATCC 35602 / DSM 5306 / Rt17-B1)</name>
    <dbReference type="NCBI Taxonomy" id="381764"/>
    <lineage>
        <taxon>Bacteria</taxon>
        <taxon>Thermotogati</taxon>
        <taxon>Thermotogota</taxon>
        <taxon>Thermotogae</taxon>
        <taxon>Thermotogales</taxon>
        <taxon>Fervidobacteriaceae</taxon>
        <taxon>Fervidobacterium</taxon>
    </lineage>
</organism>
<keyword evidence="2" id="KW-1185">Reference proteome</keyword>
<reference evidence="1 2" key="2">
    <citation type="journal article" date="2009" name="Proc. Natl. Acad. Sci. U.S.A.">
        <title>On the chimeric nature, thermophilic origin, and phylogenetic placement of the Thermotogales.</title>
        <authorList>
            <person name="Zhaxybayeva O."/>
            <person name="Swithers K.S."/>
            <person name="Lapierre P."/>
            <person name="Fournier G.P."/>
            <person name="Bickhart D.M."/>
            <person name="DeBoy R.T."/>
            <person name="Nelson K.E."/>
            <person name="Nesbo C.L."/>
            <person name="Doolittle W.F."/>
            <person name="Gogarten J.P."/>
            <person name="Noll K.M."/>
        </authorList>
    </citation>
    <scope>NUCLEOTIDE SEQUENCE [LARGE SCALE GENOMIC DNA]</scope>
    <source>
        <strain evidence="2">ATCC 35602 / DSM 5306 / Rt17-B1</strain>
    </source>
</reference>
<dbReference type="Proteomes" id="UP000002415">
    <property type="component" value="Chromosome"/>
</dbReference>
<evidence type="ECO:0000313" key="1">
    <source>
        <dbReference type="EMBL" id="ABS59882.1"/>
    </source>
</evidence>
<protein>
    <submittedName>
        <fullName evidence="1">Uncharacterized protein</fullName>
    </submittedName>
</protein>
<dbReference type="AlphaFoldDB" id="A7HIZ9"/>